<dbReference type="InterPro" id="IPR006059">
    <property type="entry name" value="SBP"/>
</dbReference>
<dbReference type="PANTHER" id="PTHR43649:SF14">
    <property type="entry name" value="BLR3389 PROTEIN"/>
    <property type="match status" value="1"/>
</dbReference>
<feature type="compositionally biased region" description="Low complexity" evidence="1">
    <location>
        <begin position="26"/>
        <end position="64"/>
    </location>
</feature>
<dbReference type="Pfam" id="PF01547">
    <property type="entry name" value="SBP_bac_1"/>
    <property type="match status" value="1"/>
</dbReference>
<dbReference type="AlphaFoldDB" id="A0A7X0SN97"/>
<evidence type="ECO:0000313" key="4">
    <source>
        <dbReference type="Proteomes" id="UP000564644"/>
    </source>
</evidence>
<accession>A0A7X0SN97</accession>
<feature type="signal peptide" evidence="2">
    <location>
        <begin position="1"/>
        <end position="24"/>
    </location>
</feature>
<evidence type="ECO:0000256" key="2">
    <source>
        <dbReference type="SAM" id="SignalP"/>
    </source>
</evidence>
<sequence>MQLETKAKKALAVAVAGALSLSLAACGSSNNNDNSGSSAGSSPSSSATSSSPASSPAASSPSADSGKKVKLTFQNIYPDPNTPTYKTLHQLIDQYQKDHPNITIELDTLNTDQQKLKLKTQANSKEIPDITMVNPAAQMKPFVDANLFVPLNDMLDQNGLKDTYQSGLLDYYSFNGNTYALPDGNNIEVVYYNKDLFQQAGISAPPTTFDELLADVKALKAKGIIPMAIGEKDTWTGSFIFMNILLRTNGPGFLQDVADGKKTFEDPAFTEAVQRFQDLIQAGAFEDGATSIDADTGRSLFTTGKAAMYMLGTWETGSIDASPVGPKVAAFQFPTVDGKGDVNQFMLAPGTGYAIAANSEHIQEAKDFLNYYCLNFPKVQFENKNAVGLPQKVDGDLKAAGYSDLAISVMDLFSKVNGGDISFDNTMNPAVSQAHLTSLQNLFVQKVDPAQVAKEHQSAYDANKDK</sequence>
<proteinExistence type="predicted"/>
<dbReference type="InterPro" id="IPR050490">
    <property type="entry name" value="Bact_solute-bd_prot1"/>
</dbReference>
<reference evidence="3 4" key="1">
    <citation type="submission" date="2020-08" db="EMBL/GenBank/DDBJ databases">
        <title>Cohnella phylogeny.</title>
        <authorList>
            <person name="Dunlap C."/>
        </authorList>
    </citation>
    <scope>NUCLEOTIDE SEQUENCE [LARGE SCALE GENOMIC DNA]</scope>
    <source>
        <strain evidence="3 4">CBP 2801</strain>
    </source>
</reference>
<keyword evidence="2" id="KW-0732">Signal</keyword>
<feature type="region of interest" description="Disordered" evidence="1">
    <location>
        <begin position="26"/>
        <end position="66"/>
    </location>
</feature>
<keyword evidence="4" id="KW-1185">Reference proteome</keyword>
<dbReference type="Gene3D" id="3.40.190.10">
    <property type="entry name" value="Periplasmic binding protein-like II"/>
    <property type="match status" value="2"/>
</dbReference>
<feature type="chain" id="PRO_5039040100" evidence="2">
    <location>
        <begin position="25"/>
        <end position="466"/>
    </location>
</feature>
<dbReference type="EMBL" id="JACJVO010000024">
    <property type="protein sequence ID" value="MBB6733142.1"/>
    <property type="molecule type" value="Genomic_DNA"/>
</dbReference>
<comment type="caution">
    <text evidence="3">The sequence shown here is derived from an EMBL/GenBank/DDBJ whole genome shotgun (WGS) entry which is preliminary data.</text>
</comment>
<dbReference type="PANTHER" id="PTHR43649">
    <property type="entry name" value="ARABINOSE-BINDING PROTEIN-RELATED"/>
    <property type="match status" value="1"/>
</dbReference>
<dbReference type="SUPFAM" id="SSF53850">
    <property type="entry name" value="Periplasmic binding protein-like II"/>
    <property type="match status" value="1"/>
</dbReference>
<evidence type="ECO:0000313" key="3">
    <source>
        <dbReference type="EMBL" id="MBB6733142.1"/>
    </source>
</evidence>
<dbReference type="PROSITE" id="PS51257">
    <property type="entry name" value="PROKAR_LIPOPROTEIN"/>
    <property type="match status" value="1"/>
</dbReference>
<name>A0A7X0SN97_9BACL</name>
<protein>
    <submittedName>
        <fullName evidence="3">Extracellular solute-binding protein</fullName>
    </submittedName>
</protein>
<organism evidence="3 4">
    <name type="scientific">Cohnella zeiphila</name>
    <dbReference type="NCBI Taxonomy" id="2761120"/>
    <lineage>
        <taxon>Bacteria</taxon>
        <taxon>Bacillati</taxon>
        <taxon>Bacillota</taxon>
        <taxon>Bacilli</taxon>
        <taxon>Bacillales</taxon>
        <taxon>Paenibacillaceae</taxon>
        <taxon>Cohnella</taxon>
    </lineage>
</organism>
<gene>
    <name evidence="3" type="ORF">H7C18_19675</name>
</gene>
<evidence type="ECO:0000256" key="1">
    <source>
        <dbReference type="SAM" id="MobiDB-lite"/>
    </source>
</evidence>
<dbReference type="Proteomes" id="UP000564644">
    <property type="component" value="Unassembled WGS sequence"/>
</dbReference>